<protein>
    <submittedName>
        <fullName evidence="2">Uncharacterized protein</fullName>
    </submittedName>
</protein>
<comment type="caution">
    <text evidence="2">The sequence shown here is derived from an EMBL/GenBank/DDBJ whole genome shotgun (WGS) entry which is preliminary data.</text>
</comment>
<gene>
    <name evidence="2" type="ORF">AAFF_G00413440</name>
</gene>
<proteinExistence type="predicted"/>
<feature type="compositionally biased region" description="Basic and acidic residues" evidence="1">
    <location>
        <begin position="210"/>
        <end position="219"/>
    </location>
</feature>
<feature type="compositionally biased region" description="Basic and acidic residues" evidence="1">
    <location>
        <begin position="59"/>
        <end position="69"/>
    </location>
</feature>
<accession>A0AAD7SDD3</accession>
<feature type="region of interest" description="Disordered" evidence="1">
    <location>
        <begin position="156"/>
        <end position="239"/>
    </location>
</feature>
<feature type="region of interest" description="Disordered" evidence="1">
    <location>
        <begin position="59"/>
        <end position="80"/>
    </location>
</feature>
<evidence type="ECO:0000256" key="1">
    <source>
        <dbReference type="SAM" id="MobiDB-lite"/>
    </source>
</evidence>
<dbReference type="EMBL" id="JAINUG010000084">
    <property type="protein sequence ID" value="KAJ8399306.1"/>
    <property type="molecule type" value="Genomic_DNA"/>
</dbReference>
<dbReference type="AlphaFoldDB" id="A0AAD7SDD3"/>
<keyword evidence="3" id="KW-1185">Reference proteome</keyword>
<dbReference type="Proteomes" id="UP001221898">
    <property type="component" value="Unassembled WGS sequence"/>
</dbReference>
<sequence>MTGHTDKRQQYVPSNLYPSVLLDRSYVIVDSWSIMTIRECATEMCHVTCLFSLCIRDGQRGPPQEDRRSGPPQTNGDRSGKCDLLYGHCDHEDNGQGILTENRKHGWRSYNGSWLHRTRNEPDGASAQVLELNAEMGLVHSYPNSSDLKTTHVPLARQRPQENNSSTDILLTKIKAQPTSTDKHRDASVEGPQREKYSEEEETSVPGEAAVRKLDHRDASPQSAARSEDTAGLNESEMD</sequence>
<reference evidence="2" key="1">
    <citation type="journal article" date="2023" name="Science">
        <title>Genome structures resolve the early diversification of teleost fishes.</title>
        <authorList>
            <person name="Parey E."/>
            <person name="Louis A."/>
            <person name="Montfort J."/>
            <person name="Bouchez O."/>
            <person name="Roques C."/>
            <person name="Iampietro C."/>
            <person name="Lluch J."/>
            <person name="Castinel A."/>
            <person name="Donnadieu C."/>
            <person name="Desvignes T."/>
            <person name="Floi Bucao C."/>
            <person name="Jouanno E."/>
            <person name="Wen M."/>
            <person name="Mejri S."/>
            <person name="Dirks R."/>
            <person name="Jansen H."/>
            <person name="Henkel C."/>
            <person name="Chen W.J."/>
            <person name="Zahm M."/>
            <person name="Cabau C."/>
            <person name="Klopp C."/>
            <person name="Thompson A.W."/>
            <person name="Robinson-Rechavi M."/>
            <person name="Braasch I."/>
            <person name="Lecointre G."/>
            <person name="Bobe J."/>
            <person name="Postlethwait J.H."/>
            <person name="Berthelot C."/>
            <person name="Roest Crollius H."/>
            <person name="Guiguen Y."/>
        </authorList>
    </citation>
    <scope>NUCLEOTIDE SEQUENCE</scope>
    <source>
        <strain evidence="2">NC1722</strain>
    </source>
</reference>
<evidence type="ECO:0000313" key="3">
    <source>
        <dbReference type="Proteomes" id="UP001221898"/>
    </source>
</evidence>
<name>A0AAD7SDD3_9TELE</name>
<organism evidence="2 3">
    <name type="scientific">Aldrovandia affinis</name>
    <dbReference type="NCBI Taxonomy" id="143900"/>
    <lineage>
        <taxon>Eukaryota</taxon>
        <taxon>Metazoa</taxon>
        <taxon>Chordata</taxon>
        <taxon>Craniata</taxon>
        <taxon>Vertebrata</taxon>
        <taxon>Euteleostomi</taxon>
        <taxon>Actinopterygii</taxon>
        <taxon>Neopterygii</taxon>
        <taxon>Teleostei</taxon>
        <taxon>Notacanthiformes</taxon>
        <taxon>Halosauridae</taxon>
        <taxon>Aldrovandia</taxon>
    </lineage>
</organism>
<feature type="compositionally biased region" description="Basic and acidic residues" evidence="1">
    <location>
        <begin position="181"/>
        <end position="197"/>
    </location>
</feature>
<evidence type="ECO:0000313" key="2">
    <source>
        <dbReference type="EMBL" id="KAJ8399306.1"/>
    </source>
</evidence>